<dbReference type="GeneID" id="40330930"/>
<dbReference type="Proteomes" id="UP000283634">
    <property type="component" value="Unassembled WGS sequence"/>
</dbReference>
<evidence type="ECO:0000313" key="2">
    <source>
        <dbReference type="EMBL" id="RNF01456.1"/>
    </source>
</evidence>
<organism evidence="2 3">
    <name type="scientific">Trypanosoma rangeli</name>
    <dbReference type="NCBI Taxonomy" id="5698"/>
    <lineage>
        <taxon>Eukaryota</taxon>
        <taxon>Discoba</taxon>
        <taxon>Euglenozoa</taxon>
        <taxon>Kinetoplastea</taxon>
        <taxon>Metakinetoplastina</taxon>
        <taxon>Trypanosomatida</taxon>
        <taxon>Trypanosomatidae</taxon>
        <taxon>Trypanosoma</taxon>
        <taxon>Herpetosoma</taxon>
    </lineage>
</organism>
<sequence>MTSAVIVTTIIVGIFLVLFFTLWAMVGYASIAYAYYDVVTPSAKSCENVLFFSYTSHTATLRFKAPLFVYFVALICTIGFNIYIYIYIFGGVGLAAMLVVCILLFRDCPKPIATAECALCLAEMAQESQRFMGDGSQLEQE</sequence>
<feature type="transmembrane region" description="Helical" evidence="1">
    <location>
        <begin position="61"/>
        <end position="80"/>
    </location>
</feature>
<dbReference type="AlphaFoldDB" id="A0A422N7Q1"/>
<accession>A0A422N7Q1</accession>
<reference evidence="2 3" key="1">
    <citation type="journal article" date="2018" name="BMC Genomics">
        <title>Genomic comparison of Trypanosoma conorhini and Trypanosoma rangeli to Trypanosoma cruzi strains of high and low virulence.</title>
        <authorList>
            <person name="Bradwell K.R."/>
            <person name="Koparde V.N."/>
            <person name="Matveyev A.V."/>
            <person name="Serrano M.G."/>
            <person name="Alves J.M."/>
            <person name="Parikh H."/>
            <person name="Huang B."/>
            <person name="Lee V."/>
            <person name="Espinosa-Alvarez O."/>
            <person name="Ortiz P.A."/>
            <person name="Costa-Martins A.G."/>
            <person name="Teixeira M.M."/>
            <person name="Buck G.A."/>
        </authorList>
    </citation>
    <scope>NUCLEOTIDE SEQUENCE [LARGE SCALE GENOMIC DNA]</scope>
    <source>
        <strain evidence="2 3">AM80</strain>
    </source>
</reference>
<dbReference type="RefSeq" id="XP_029236341.1">
    <property type="nucleotide sequence ID" value="XM_029383813.1"/>
</dbReference>
<keyword evidence="1" id="KW-0812">Transmembrane</keyword>
<feature type="transmembrane region" description="Helical" evidence="1">
    <location>
        <begin position="6"/>
        <end position="35"/>
    </location>
</feature>
<name>A0A422N7Q1_TRYRA</name>
<evidence type="ECO:0000256" key="1">
    <source>
        <dbReference type="SAM" id="Phobius"/>
    </source>
</evidence>
<gene>
    <name evidence="2" type="ORF">TraAM80_06997</name>
</gene>
<proteinExistence type="predicted"/>
<protein>
    <submittedName>
        <fullName evidence="2">LMBR1-like conserved region-containing protein</fullName>
    </submittedName>
</protein>
<keyword evidence="1" id="KW-1133">Transmembrane helix</keyword>
<comment type="caution">
    <text evidence="2">The sequence shown here is derived from an EMBL/GenBank/DDBJ whole genome shotgun (WGS) entry which is preliminary data.</text>
</comment>
<keyword evidence="3" id="KW-1185">Reference proteome</keyword>
<dbReference type="EMBL" id="MKGL01000273">
    <property type="protein sequence ID" value="RNF01456.1"/>
    <property type="molecule type" value="Genomic_DNA"/>
</dbReference>
<evidence type="ECO:0000313" key="3">
    <source>
        <dbReference type="Proteomes" id="UP000283634"/>
    </source>
</evidence>
<keyword evidence="1" id="KW-0472">Membrane</keyword>
<dbReference type="VEuPathDB" id="TriTrypDB:TRSC58_01660"/>